<keyword evidence="2" id="KW-1185">Reference proteome</keyword>
<dbReference type="InterPro" id="IPR009562">
    <property type="entry name" value="DUF1178"/>
</dbReference>
<sequence length="141" mass="15532">MIRFDLACAQDHSFDAWFRNGADFDAQNEKGLIACPHCGSNDVRKALMAPAVSTSRKKSQVALAMGDEQKKALAKLKALSEKVRENADYVGDKFAEEARKIHFGETDPRGIYGEATSEDVKGLVDDGVDFLPLPVFPEDRN</sequence>
<proteinExistence type="predicted"/>
<name>A0ABY5MKC2_9HYPH</name>
<accession>A0ABY5MKC2</accession>
<gene>
    <name evidence="1" type="ORF">NTH_01570</name>
</gene>
<dbReference type="Pfam" id="PF06676">
    <property type="entry name" value="DUF1178"/>
    <property type="match status" value="1"/>
</dbReference>
<dbReference type="RefSeq" id="WP_338529474.1">
    <property type="nucleotide sequence ID" value="NZ_CP030941.1"/>
</dbReference>
<dbReference type="Proteomes" id="UP001342418">
    <property type="component" value="Chromosome"/>
</dbReference>
<reference evidence="1 2" key="1">
    <citation type="submission" date="2018-07" db="EMBL/GenBank/DDBJ databases">
        <title>Genome sequence of Nitratireductor thuwali#1536.</title>
        <authorList>
            <person name="Michoud G."/>
            <person name="Merlino G."/>
            <person name="Sefrji F.O."/>
            <person name="Daffonchio D."/>
        </authorList>
    </citation>
    <scope>NUCLEOTIDE SEQUENCE [LARGE SCALE GENOMIC DNA]</scope>
    <source>
        <strain evidence="2">Nit1536</strain>
    </source>
</reference>
<evidence type="ECO:0000313" key="2">
    <source>
        <dbReference type="Proteomes" id="UP001342418"/>
    </source>
</evidence>
<dbReference type="EMBL" id="CP030941">
    <property type="protein sequence ID" value="UUP17113.1"/>
    <property type="molecule type" value="Genomic_DNA"/>
</dbReference>
<organism evidence="1 2">
    <name type="scientific">Nitratireductor thuwali</name>
    <dbReference type="NCBI Taxonomy" id="2267699"/>
    <lineage>
        <taxon>Bacteria</taxon>
        <taxon>Pseudomonadati</taxon>
        <taxon>Pseudomonadota</taxon>
        <taxon>Alphaproteobacteria</taxon>
        <taxon>Hyphomicrobiales</taxon>
        <taxon>Phyllobacteriaceae</taxon>
        <taxon>Nitratireductor</taxon>
    </lineage>
</organism>
<evidence type="ECO:0000313" key="1">
    <source>
        <dbReference type="EMBL" id="UUP17113.1"/>
    </source>
</evidence>
<dbReference type="PIRSF" id="PIRSF032131">
    <property type="entry name" value="UCP032131"/>
    <property type="match status" value="1"/>
</dbReference>
<protein>
    <recommendedName>
        <fullName evidence="3">DUF1178 family protein</fullName>
    </recommendedName>
</protein>
<evidence type="ECO:0008006" key="3">
    <source>
        <dbReference type="Google" id="ProtNLM"/>
    </source>
</evidence>